<keyword evidence="2" id="KW-1185">Reference proteome</keyword>
<sequence>MPPRRLPGPLVLQSSCRPPPPLPPLLRTSALLFPCPHLASAAACCQSVRAVIRVLSRPAQLFPIPALVLLLLPLGSWIPWAQGTASLIRVSNAYKLRLAHLRLSGLLRAAASKPRTGSDHSNTGSRALAIGFPDCWAAEPPAQ</sequence>
<gene>
    <name evidence="1" type="ORF">NDU88_003421</name>
</gene>
<reference evidence="1" key="1">
    <citation type="journal article" date="2022" name="bioRxiv">
        <title>Sequencing and chromosome-scale assembly of the giantPleurodeles waltlgenome.</title>
        <authorList>
            <person name="Brown T."/>
            <person name="Elewa A."/>
            <person name="Iarovenko S."/>
            <person name="Subramanian E."/>
            <person name="Araus A.J."/>
            <person name="Petzold A."/>
            <person name="Susuki M."/>
            <person name="Suzuki K.-i.T."/>
            <person name="Hayashi T."/>
            <person name="Toyoda A."/>
            <person name="Oliveira C."/>
            <person name="Osipova E."/>
            <person name="Leigh N.D."/>
            <person name="Simon A."/>
            <person name="Yun M.H."/>
        </authorList>
    </citation>
    <scope>NUCLEOTIDE SEQUENCE</scope>
    <source>
        <strain evidence="1">20211129_DDA</strain>
        <tissue evidence="1">Liver</tissue>
    </source>
</reference>
<proteinExistence type="predicted"/>
<evidence type="ECO:0000313" key="2">
    <source>
        <dbReference type="Proteomes" id="UP001066276"/>
    </source>
</evidence>
<dbReference type="AlphaFoldDB" id="A0AAV7NJU6"/>
<organism evidence="1 2">
    <name type="scientific">Pleurodeles waltl</name>
    <name type="common">Iberian ribbed newt</name>
    <dbReference type="NCBI Taxonomy" id="8319"/>
    <lineage>
        <taxon>Eukaryota</taxon>
        <taxon>Metazoa</taxon>
        <taxon>Chordata</taxon>
        <taxon>Craniata</taxon>
        <taxon>Vertebrata</taxon>
        <taxon>Euteleostomi</taxon>
        <taxon>Amphibia</taxon>
        <taxon>Batrachia</taxon>
        <taxon>Caudata</taxon>
        <taxon>Salamandroidea</taxon>
        <taxon>Salamandridae</taxon>
        <taxon>Pleurodelinae</taxon>
        <taxon>Pleurodeles</taxon>
    </lineage>
</organism>
<protein>
    <submittedName>
        <fullName evidence="1">Uncharacterized protein</fullName>
    </submittedName>
</protein>
<evidence type="ECO:0000313" key="1">
    <source>
        <dbReference type="EMBL" id="KAJ1115195.1"/>
    </source>
</evidence>
<accession>A0AAV7NJU6</accession>
<name>A0AAV7NJU6_PLEWA</name>
<comment type="caution">
    <text evidence="1">The sequence shown here is derived from an EMBL/GenBank/DDBJ whole genome shotgun (WGS) entry which is preliminary data.</text>
</comment>
<dbReference type="Proteomes" id="UP001066276">
    <property type="component" value="Chromosome 8"/>
</dbReference>
<dbReference type="EMBL" id="JANPWB010000012">
    <property type="protein sequence ID" value="KAJ1115195.1"/>
    <property type="molecule type" value="Genomic_DNA"/>
</dbReference>